<feature type="transmembrane region" description="Helical" evidence="1">
    <location>
        <begin position="29"/>
        <end position="49"/>
    </location>
</feature>
<name>A0A3B1AKQ5_9ZZZZ</name>
<organism evidence="2">
    <name type="scientific">hydrothermal vent metagenome</name>
    <dbReference type="NCBI Taxonomy" id="652676"/>
    <lineage>
        <taxon>unclassified sequences</taxon>
        <taxon>metagenomes</taxon>
        <taxon>ecological metagenomes</taxon>
    </lineage>
</organism>
<evidence type="ECO:0008006" key="3">
    <source>
        <dbReference type="Google" id="ProtNLM"/>
    </source>
</evidence>
<evidence type="ECO:0000313" key="2">
    <source>
        <dbReference type="EMBL" id="VAW98929.1"/>
    </source>
</evidence>
<sequence>MPFFRILLLLFVSIPILEIYLLIKVGDSIGAFATVVLVVLTAVVGVWLLRLQGFATLARAQQSMARGEMPATTLFEGLMLFFAGALLLTPGFFTDAIGFILLIPFTRQWISAYILKRTITNGQFYAASGKSHSRASKDAIEGEFISHDD</sequence>
<feature type="transmembrane region" description="Helical" evidence="1">
    <location>
        <begin position="7"/>
        <end position="23"/>
    </location>
</feature>
<gene>
    <name evidence="2" type="ORF">MNBD_GAMMA23-2149</name>
</gene>
<dbReference type="PANTHER" id="PTHR35335">
    <property type="entry name" value="UPF0716 PROTEIN FXSA"/>
    <property type="match status" value="1"/>
</dbReference>
<keyword evidence="1" id="KW-0812">Transmembrane</keyword>
<dbReference type="PANTHER" id="PTHR35335:SF1">
    <property type="entry name" value="UPF0716 PROTEIN FXSA"/>
    <property type="match status" value="1"/>
</dbReference>
<proteinExistence type="predicted"/>
<dbReference type="AlphaFoldDB" id="A0A3B1AKQ5"/>
<keyword evidence="1" id="KW-0472">Membrane</keyword>
<dbReference type="InterPro" id="IPR007313">
    <property type="entry name" value="FxsA"/>
</dbReference>
<reference evidence="2" key="1">
    <citation type="submission" date="2018-06" db="EMBL/GenBank/DDBJ databases">
        <authorList>
            <person name="Zhirakovskaya E."/>
        </authorList>
    </citation>
    <scope>NUCLEOTIDE SEQUENCE</scope>
</reference>
<dbReference type="NCBIfam" id="NF008528">
    <property type="entry name" value="PRK11463.1-2"/>
    <property type="match status" value="1"/>
</dbReference>
<keyword evidence="1" id="KW-1133">Transmembrane helix</keyword>
<dbReference type="EMBL" id="UOFT01000074">
    <property type="protein sequence ID" value="VAW98929.1"/>
    <property type="molecule type" value="Genomic_DNA"/>
</dbReference>
<evidence type="ECO:0000256" key="1">
    <source>
        <dbReference type="SAM" id="Phobius"/>
    </source>
</evidence>
<dbReference type="GO" id="GO:0016020">
    <property type="term" value="C:membrane"/>
    <property type="evidence" value="ECO:0007669"/>
    <property type="project" value="InterPro"/>
</dbReference>
<accession>A0A3B1AKQ5</accession>
<protein>
    <recommendedName>
        <fullName evidence="3">Exlusion protein FxsA</fullName>
    </recommendedName>
</protein>
<dbReference type="Pfam" id="PF04186">
    <property type="entry name" value="FxsA"/>
    <property type="match status" value="1"/>
</dbReference>